<dbReference type="Pfam" id="PF00005">
    <property type="entry name" value="ABC_tran"/>
    <property type="match status" value="1"/>
</dbReference>
<sequence>MVAVDHCSFAVDKGSITGLIGPNGAGKTTIFNIIAGAQQADSGHILFEDRDITGMAPHQLYAMGLLRTFQIPREFARLTVLENLMAAAPAQPGERIMLNWIAPGRVRTREAQVLERAEDALAFLGLSHLGDLPAGNLSGGQKKLLELGRTMMTDARLVLLDEPGAGVNPTLLGRITGMITRLNRERGYTFCIIEHDMDLIEAICGPVIVLAEGQVLSQGSMEEIRADERVIDAYFGGAVQ</sequence>
<dbReference type="InterPro" id="IPR027417">
    <property type="entry name" value="P-loop_NTPase"/>
</dbReference>
<name>A0A524RKL4_9CHRO</name>
<dbReference type="GO" id="GO:0005524">
    <property type="term" value="F:ATP binding"/>
    <property type="evidence" value="ECO:0007669"/>
    <property type="project" value="UniProtKB-KW"/>
</dbReference>
<evidence type="ECO:0000313" key="6">
    <source>
        <dbReference type="Proteomes" id="UP000317990"/>
    </source>
</evidence>
<dbReference type="GO" id="GO:0005886">
    <property type="term" value="C:plasma membrane"/>
    <property type="evidence" value="ECO:0007669"/>
    <property type="project" value="TreeGrafter"/>
</dbReference>
<dbReference type="InterPro" id="IPR017871">
    <property type="entry name" value="ABC_transporter-like_CS"/>
</dbReference>
<protein>
    <submittedName>
        <fullName evidence="5">ABC transporter ATP-binding protein</fullName>
    </submittedName>
</protein>
<dbReference type="GO" id="GO:0016887">
    <property type="term" value="F:ATP hydrolysis activity"/>
    <property type="evidence" value="ECO:0007669"/>
    <property type="project" value="InterPro"/>
</dbReference>
<dbReference type="PANTHER" id="PTHR45772">
    <property type="entry name" value="CONSERVED COMPONENT OF ABC TRANSPORTER FOR NATURAL AMINO ACIDS-RELATED"/>
    <property type="match status" value="1"/>
</dbReference>
<evidence type="ECO:0000256" key="3">
    <source>
        <dbReference type="ARBA" id="ARBA00022840"/>
    </source>
</evidence>
<proteinExistence type="predicted"/>
<dbReference type="EMBL" id="SRMO01000096">
    <property type="protein sequence ID" value="TGG90150.1"/>
    <property type="molecule type" value="Genomic_DNA"/>
</dbReference>
<dbReference type="Gene3D" id="3.40.50.300">
    <property type="entry name" value="P-loop containing nucleotide triphosphate hydrolases"/>
    <property type="match status" value="1"/>
</dbReference>
<dbReference type="PROSITE" id="PS50893">
    <property type="entry name" value="ABC_TRANSPORTER_2"/>
    <property type="match status" value="1"/>
</dbReference>
<dbReference type="InterPro" id="IPR051120">
    <property type="entry name" value="ABC_AA/LPS_Transport"/>
</dbReference>
<keyword evidence="1" id="KW-0813">Transport</keyword>
<keyword evidence="2" id="KW-0547">Nucleotide-binding</keyword>
<reference evidence="5 6" key="1">
    <citation type="journal article" date="2019" name="mSystems">
        <title>Life at home and on the roam: Genomic adaptions reflect the dual lifestyle of an intracellular, facultative symbiont.</title>
        <authorList>
            <person name="Burgsdorf I."/>
        </authorList>
    </citation>
    <scope>NUCLEOTIDE SEQUENCE [LARGE SCALE GENOMIC DNA]</scope>
    <source>
        <strain evidence="5">277cV</strain>
    </source>
</reference>
<dbReference type="InterPro" id="IPR032823">
    <property type="entry name" value="BCA_ABC_TP_C"/>
</dbReference>
<evidence type="ECO:0000256" key="2">
    <source>
        <dbReference type="ARBA" id="ARBA00022741"/>
    </source>
</evidence>
<dbReference type="Proteomes" id="UP000317990">
    <property type="component" value="Unassembled WGS sequence"/>
</dbReference>
<evidence type="ECO:0000256" key="1">
    <source>
        <dbReference type="ARBA" id="ARBA00022448"/>
    </source>
</evidence>
<keyword evidence="3 5" id="KW-0067">ATP-binding</keyword>
<dbReference type="PROSITE" id="PS00211">
    <property type="entry name" value="ABC_TRANSPORTER_1"/>
    <property type="match status" value="1"/>
</dbReference>
<dbReference type="AlphaFoldDB" id="A0A524RKL4"/>
<dbReference type="Pfam" id="PF12399">
    <property type="entry name" value="BCA_ABC_TP_C"/>
    <property type="match status" value="1"/>
</dbReference>
<feature type="domain" description="ABC transporter" evidence="4">
    <location>
        <begin position="2"/>
        <end position="237"/>
    </location>
</feature>
<organism evidence="5 6">
    <name type="scientific">Aphanocapsa feldmannii 277cV</name>
    <dbReference type="NCBI Taxonomy" id="2507553"/>
    <lineage>
        <taxon>Bacteria</taxon>
        <taxon>Bacillati</taxon>
        <taxon>Cyanobacteriota</taxon>
        <taxon>Cyanophyceae</taxon>
        <taxon>Oscillatoriophycideae</taxon>
        <taxon>Chroococcales</taxon>
        <taxon>Microcystaceae</taxon>
        <taxon>Aphanocapsa</taxon>
    </lineage>
</organism>
<dbReference type="InterPro" id="IPR003439">
    <property type="entry name" value="ABC_transporter-like_ATP-bd"/>
</dbReference>
<comment type="caution">
    <text evidence="5">The sequence shown here is derived from an EMBL/GenBank/DDBJ whole genome shotgun (WGS) entry which is preliminary data.</text>
</comment>
<evidence type="ECO:0000313" key="5">
    <source>
        <dbReference type="EMBL" id="TGG90150.1"/>
    </source>
</evidence>
<accession>A0A524RKL4</accession>
<dbReference type="SMART" id="SM00382">
    <property type="entry name" value="AAA"/>
    <property type="match status" value="1"/>
</dbReference>
<dbReference type="CDD" id="cd03219">
    <property type="entry name" value="ABC_Mj1267_LivG_branched"/>
    <property type="match status" value="1"/>
</dbReference>
<dbReference type="PANTHER" id="PTHR45772:SF9">
    <property type="entry name" value="CONSERVED COMPONENT OF ABC TRANSPORTER FOR NATURAL AMINO ACIDS"/>
    <property type="match status" value="1"/>
</dbReference>
<gene>
    <name evidence="5" type="ORF">ERJ67_11430</name>
</gene>
<dbReference type="InterPro" id="IPR003593">
    <property type="entry name" value="AAA+_ATPase"/>
</dbReference>
<evidence type="ECO:0000259" key="4">
    <source>
        <dbReference type="PROSITE" id="PS50893"/>
    </source>
</evidence>
<dbReference type="SUPFAM" id="SSF52540">
    <property type="entry name" value="P-loop containing nucleoside triphosphate hydrolases"/>
    <property type="match status" value="1"/>
</dbReference>